<evidence type="ECO:0000259" key="2">
    <source>
        <dbReference type="PROSITE" id="PS51186"/>
    </source>
</evidence>
<dbReference type="CDD" id="cd04301">
    <property type="entry name" value="NAT_SF"/>
    <property type="match status" value="1"/>
</dbReference>
<dbReference type="InterPro" id="IPR016181">
    <property type="entry name" value="Acyl_CoA_acyltransferase"/>
</dbReference>
<organism evidence="3 4">
    <name type="scientific">Nocardia fluminea</name>
    <dbReference type="NCBI Taxonomy" id="134984"/>
    <lineage>
        <taxon>Bacteria</taxon>
        <taxon>Bacillati</taxon>
        <taxon>Actinomycetota</taxon>
        <taxon>Actinomycetes</taxon>
        <taxon>Mycobacteriales</taxon>
        <taxon>Nocardiaceae</taxon>
        <taxon>Nocardia</taxon>
    </lineage>
</organism>
<dbReference type="InterPro" id="IPR050769">
    <property type="entry name" value="NAT_camello-type"/>
</dbReference>
<keyword evidence="1 3" id="KW-0808">Transferase</keyword>
<keyword evidence="4" id="KW-1185">Reference proteome</keyword>
<evidence type="ECO:0000256" key="1">
    <source>
        <dbReference type="ARBA" id="ARBA00022679"/>
    </source>
</evidence>
<comment type="caution">
    <text evidence="3">The sequence shown here is derived from an EMBL/GenBank/DDBJ whole genome shotgun (WGS) entry which is preliminary data.</text>
</comment>
<dbReference type="AlphaFoldDB" id="A0A2N3VEU2"/>
<dbReference type="EMBL" id="PJMW01000002">
    <property type="protein sequence ID" value="PKV80091.1"/>
    <property type="molecule type" value="Genomic_DNA"/>
</dbReference>
<reference evidence="3 4" key="1">
    <citation type="submission" date="2017-12" db="EMBL/GenBank/DDBJ databases">
        <title>Sequencing the genomes of 1000 Actinobacteria strains.</title>
        <authorList>
            <person name="Klenk H.-P."/>
        </authorList>
    </citation>
    <scope>NUCLEOTIDE SEQUENCE [LARGE SCALE GENOMIC DNA]</scope>
    <source>
        <strain evidence="3 4">DSM 44489</strain>
    </source>
</reference>
<dbReference type="RefSeq" id="WP_101466096.1">
    <property type="nucleotide sequence ID" value="NZ_PJMW01000002.1"/>
</dbReference>
<accession>A0A2N3VEU2</accession>
<dbReference type="SUPFAM" id="SSF55729">
    <property type="entry name" value="Acyl-CoA N-acyltransferases (Nat)"/>
    <property type="match status" value="1"/>
</dbReference>
<dbReference type="OrthoDB" id="5187710at2"/>
<name>A0A2N3VEU2_9NOCA</name>
<sequence>MDISSGLTEPVFRSAVVDDLPAIAELESSEFMSLAYPYFALRQLFDVHGSHWVVAELGGSICGYALLAVSPGGTAWLVGLAVAASHQGRGLGRSLLERAVDRCRADGIGAVFITVRPSNVPAANLYKESGFTWAGYEDQYFGAGEPRELLVHWIEPAGNGWPPLDRMDPRWRKGGHAPPGG</sequence>
<dbReference type="PROSITE" id="PS51186">
    <property type="entry name" value="GNAT"/>
    <property type="match status" value="1"/>
</dbReference>
<dbReference type="Pfam" id="PF00583">
    <property type="entry name" value="Acetyltransf_1"/>
    <property type="match status" value="1"/>
</dbReference>
<dbReference type="Gene3D" id="3.40.630.30">
    <property type="match status" value="1"/>
</dbReference>
<evidence type="ECO:0000313" key="4">
    <source>
        <dbReference type="Proteomes" id="UP000233766"/>
    </source>
</evidence>
<gene>
    <name evidence="3" type="ORF">ATK86_4507</name>
</gene>
<proteinExistence type="predicted"/>
<dbReference type="Proteomes" id="UP000233766">
    <property type="component" value="Unassembled WGS sequence"/>
</dbReference>
<dbReference type="PANTHER" id="PTHR13947">
    <property type="entry name" value="GNAT FAMILY N-ACETYLTRANSFERASE"/>
    <property type="match status" value="1"/>
</dbReference>
<dbReference type="PANTHER" id="PTHR13947:SF37">
    <property type="entry name" value="LD18367P"/>
    <property type="match status" value="1"/>
</dbReference>
<dbReference type="InterPro" id="IPR000182">
    <property type="entry name" value="GNAT_dom"/>
</dbReference>
<feature type="domain" description="N-acetyltransferase" evidence="2">
    <location>
        <begin position="10"/>
        <end position="151"/>
    </location>
</feature>
<protein>
    <submittedName>
        <fullName evidence="3">Ribosomal-protein-alanine N-acetyltransferase</fullName>
    </submittedName>
</protein>
<dbReference type="GO" id="GO:0008080">
    <property type="term" value="F:N-acetyltransferase activity"/>
    <property type="evidence" value="ECO:0007669"/>
    <property type="project" value="InterPro"/>
</dbReference>
<evidence type="ECO:0000313" key="3">
    <source>
        <dbReference type="EMBL" id="PKV80091.1"/>
    </source>
</evidence>